<feature type="region of interest" description="Disordered" evidence="1">
    <location>
        <begin position="21"/>
        <end position="63"/>
    </location>
</feature>
<evidence type="ECO:0000313" key="2">
    <source>
        <dbReference type="EMBL" id="CBY31049.1"/>
    </source>
</evidence>
<protein>
    <submittedName>
        <fullName evidence="2">Uncharacterized protein</fullName>
    </submittedName>
</protein>
<reference evidence="2" key="1">
    <citation type="journal article" date="2010" name="Science">
        <title>Plasticity of animal genome architecture unmasked by rapid evolution of a pelagic tunicate.</title>
        <authorList>
            <person name="Denoeud F."/>
            <person name="Henriet S."/>
            <person name="Mungpakdee S."/>
            <person name="Aury J.M."/>
            <person name="Da Silva C."/>
            <person name="Brinkmann H."/>
            <person name="Mikhaleva J."/>
            <person name="Olsen L.C."/>
            <person name="Jubin C."/>
            <person name="Canestro C."/>
            <person name="Bouquet J.M."/>
            <person name="Danks G."/>
            <person name="Poulain J."/>
            <person name="Campsteijn C."/>
            <person name="Adamski M."/>
            <person name="Cross I."/>
            <person name="Yadetie F."/>
            <person name="Muffato M."/>
            <person name="Louis A."/>
            <person name="Butcher S."/>
            <person name="Tsagkogeorga G."/>
            <person name="Konrad A."/>
            <person name="Singh S."/>
            <person name="Jensen M.F."/>
            <person name="Cong E.H."/>
            <person name="Eikeseth-Otteraa H."/>
            <person name="Noel B."/>
            <person name="Anthouard V."/>
            <person name="Porcel B.M."/>
            <person name="Kachouri-Lafond R."/>
            <person name="Nishino A."/>
            <person name="Ugolini M."/>
            <person name="Chourrout P."/>
            <person name="Nishida H."/>
            <person name="Aasland R."/>
            <person name="Huzurbazar S."/>
            <person name="Westhof E."/>
            <person name="Delsuc F."/>
            <person name="Lehrach H."/>
            <person name="Reinhardt R."/>
            <person name="Weissenbach J."/>
            <person name="Roy S.W."/>
            <person name="Artiguenave F."/>
            <person name="Postlethwait J.H."/>
            <person name="Manak J.R."/>
            <person name="Thompson E.M."/>
            <person name="Jaillon O."/>
            <person name="Du Pasquier L."/>
            <person name="Boudinot P."/>
            <person name="Liberles D.A."/>
            <person name="Volff J.N."/>
            <person name="Philippe H."/>
            <person name="Lenhard B."/>
            <person name="Roest Crollius H."/>
            <person name="Wincker P."/>
            <person name="Chourrout D."/>
        </authorList>
    </citation>
    <scope>NUCLEOTIDE SEQUENCE [LARGE SCALE GENOMIC DNA]</scope>
</reference>
<proteinExistence type="predicted"/>
<dbReference type="EMBL" id="FN654290">
    <property type="protein sequence ID" value="CBY31049.1"/>
    <property type="molecule type" value="Genomic_DNA"/>
</dbReference>
<dbReference type="Proteomes" id="UP000011014">
    <property type="component" value="Unassembled WGS sequence"/>
</dbReference>
<sequence>MDTDELNKLLDEFEDVFAQAGEEVNPLNMDKMSNGSRDKESGEEMDDMPHKKLDNGPPRQFSAEELAPQIMIRKAKKRVTRRRTRFACAQLGSRRKIFVSESKCLIFDNRFRTFT</sequence>
<dbReference type="AlphaFoldDB" id="E4Y5Z9"/>
<organism evidence="2">
    <name type="scientific">Oikopleura dioica</name>
    <name type="common">Tunicate</name>
    <dbReference type="NCBI Taxonomy" id="34765"/>
    <lineage>
        <taxon>Eukaryota</taxon>
        <taxon>Metazoa</taxon>
        <taxon>Chordata</taxon>
        <taxon>Tunicata</taxon>
        <taxon>Appendicularia</taxon>
        <taxon>Copelata</taxon>
        <taxon>Oikopleuridae</taxon>
        <taxon>Oikopleura</taxon>
    </lineage>
</organism>
<evidence type="ECO:0000256" key="1">
    <source>
        <dbReference type="SAM" id="MobiDB-lite"/>
    </source>
</evidence>
<gene>
    <name evidence="2" type="ORF">GSOID_T00019001001</name>
</gene>
<accession>E4Y5Z9</accession>
<feature type="compositionally biased region" description="Basic and acidic residues" evidence="1">
    <location>
        <begin position="36"/>
        <end position="54"/>
    </location>
</feature>
<name>E4Y5Z9_OIKDI</name>